<organism evidence="8 9">
    <name type="scientific">Desulfofustis glycolicus DSM 9705</name>
    <dbReference type="NCBI Taxonomy" id="1121409"/>
    <lineage>
        <taxon>Bacteria</taxon>
        <taxon>Pseudomonadati</taxon>
        <taxon>Thermodesulfobacteriota</taxon>
        <taxon>Desulfobulbia</taxon>
        <taxon>Desulfobulbales</taxon>
        <taxon>Desulfocapsaceae</taxon>
        <taxon>Desulfofustis</taxon>
    </lineage>
</organism>
<feature type="transmembrane region" description="Helical" evidence="6">
    <location>
        <begin position="126"/>
        <end position="143"/>
    </location>
</feature>
<dbReference type="InterPro" id="IPR000620">
    <property type="entry name" value="EamA_dom"/>
</dbReference>
<feature type="transmembrane region" description="Helical" evidence="6">
    <location>
        <begin position="155"/>
        <end position="174"/>
    </location>
</feature>
<dbReference type="SUPFAM" id="SSF103481">
    <property type="entry name" value="Multidrug resistance efflux transporter EmrE"/>
    <property type="match status" value="2"/>
</dbReference>
<dbReference type="GO" id="GO:0005886">
    <property type="term" value="C:plasma membrane"/>
    <property type="evidence" value="ECO:0007669"/>
    <property type="project" value="UniProtKB-SubCell"/>
</dbReference>
<keyword evidence="9" id="KW-1185">Reference proteome</keyword>
<feature type="domain" description="EamA" evidence="7">
    <location>
        <begin position="156"/>
        <end position="286"/>
    </location>
</feature>
<dbReference type="Proteomes" id="UP000184139">
    <property type="component" value="Unassembled WGS sequence"/>
</dbReference>
<feature type="transmembrane region" description="Helical" evidence="6">
    <location>
        <begin position="186"/>
        <end position="207"/>
    </location>
</feature>
<dbReference type="InterPro" id="IPR037185">
    <property type="entry name" value="EmrE-like"/>
</dbReference>
<evidence type="ECO:0000259" key="7">
    <source>
        <dbReference type="Pfam" id="PF00892"/>
    </source>
</evidence>
<gene>
    <name evidence="8" type="ORF">SAMN02745124_01049</name>
</gene>
<reference evidence="8 9" key="1">
    <citation type="submission" date="2016-11" db="EMBL/GenBank/DDBJ databases">
        <authorList>
            <person name="Jaros S."/>
            <person name="Januszkiewicz K."/>
            <person name="Wedrychowicz H."/>
        </authorList>
    </citation>
    <scope>NUCLEOTIDE SEQUENCE [LARGE SCALE GENOMIC DNA]</scope>
    <source>
        <strain evidence="8 9">DSM 9705</strain>
    </source>
</reference>
<feature type="domain" description="EamA" evidence="7">
    <location>
        <begin position="6"/>
        <end position="142"/>
    </location>
</feature>
<keyword evidence="3 6" id="KW-0812">Transmembrane</keyword>
<evidence type="ECO:0000313" key="9">
    <source>
        <dbReference type="Proteomes" id="UP000184139"/>
    </source>
</evidence>
<protein>
    <submittedName>
        <fullName evidence="8">EamA-like transporter family protein</fullName>
    </submittedName>
</protein>
<feature type="transmembrane region" description="Helical" evidence="6">
    <location>
        <begin position="213"/>
        <end position="234"/>
    </location>
</feature>
<dbReference type="PANTHER" id="PTHR32322:SF18">
    <property type="entry name" value="S-ADENOSYLMETHIONINE_S-ADENOSYLHOMOCYSTEINE TRANSPORTER"/>
    <property type="match status" value="1"/>
</dbReference>
<keyword evidence="5 6" id="KW-0472">Membrane</keyword>
<dbReference type="PANTHER" id="PTHR32322">
    <property type="entry name" value="INNER MEMBRANE TRANSPORTER"/>
    <property type="match status" value="1"/>
</dbReference>
<name>A0A1M5U7M9_9BACT</name>
<feature type="transmembrane region" description="Helical" evidence="6">
    <location>
        <begin position="246"/>
        <end position="263"/>
    </location>
</feature>
<feature type="transmembrane region" description="Helical" evidence="6">
    <location>
        <begin position="69"/>
        <end position="87"/>
    </location>
</feature>
<dbReference type="OrthoDB" id="5729944at2"/>
<evidence type="ECO:0000256" key="3">
    <source>
        <dbReference type="ARBA" id="ARBA00022692"/>
    </source>
</evidence>
<dbReference type="RefSeq" id="WP_073373907.1">
    <property type="nucleotide sequence ID" value="NZ_FQXS01000004.1"/>
</dbReference>
<dbReference type="STRING" id="1121409.SAMN02745124_01049"/>
<evidence type="ECO:0000256" key="4">
    <source>
        <dbReference type="ARBA" id="ARBA00022989"/>
    </source>
</evidence>
<dbReference type="EMBL" id="FQXS01000004">
    <property type="protein sequence ID" value="SHH58928.1"/>
    <property type="molecule type" value="Genomic_DNA"/>
</dbReference>
<keyword evidence="2" id="KW-1003">Cell membrane</keyword>
<evidence type="ECO:0000256" key="2">
    <source>
        <dbReference type="ARBA" id="ARBA00022475"/>
    </source>
</evidence>
<accession>A0A1M5U7M9</accession>
<evidence type="ECO:0000256" key="6">
    <source>
        <dbReference type="SAM" id="Phobius"/>
    </source>
</evidence>
<dbReference type="InterPro" id="IPR050638">
    <property type="entry name" value="AA-Vitamin_Transporters"/>
</dbReference>
<feature type="transmembrane region" description="Helical" evidence="6">
    <location>
        <begin position="269"/>
        <end position="286"/>
    </location>
</feature>
<keyword evidence="4 6" id="KW-1133">Transmembrane helix</keyword>
<evidence type="ECO:0000256" key="1">
    <source>
        <dbReference type="ARBA" id="ARBA00004651"/>
    </source>
</evidence>
<proteinExistence type="predicted"/>
<feature type="transmembrane region" description="Helical" evidence="6">
    <location>
        <begin position="99"/>
        <end position="119"/>
    </location>
</feature>
<feature type="transmembrane region" description="Helical" evidence="6">
    <location>
        <begin position="34"/>
        <end position="57"/>
    </location>
</feature>
<comment type="subcellular location">
    <subcellularLocation>
        <location evidence="1">Cell membrane</location>
        <topology evidence="1">Multi-pass membrane protein</topology>
    </subcellularLocation>
</comment>
<evidence type="ECO:0000256" key="5">
    <source>
        <dbReference type="ARBA" id="ARBA00023136"/>
    </source>
</evidence>
<evidence type="ECO:0000313" key="8">
    <source>
        <dbReference type="EMBL" id="SHH58928.1"/>
    </source>
</evidence>
<dbReference type="AlphaFoldDB" id="A0A1M5U7M9"/>
<sequence length="297" mass="32446">MTNQTKAFLLTITAVILWGTAASAFKIALAYVTPYILLFYSALVSTVALFAILLFQGKLVDVARLPPKSWALAALLGFINPFCYYLVLFKAYAMLPGQIAMSLNYGWPFALTVLSVPLLKQKLTRVQVVSIGVSFFGAVVIATKGRFLSFGEVSTFGVVLAISSTLLWAVFWLLSARDRVDPVVKLFLGFVFGLLYIVVCSPIFGGIQLPTPVAAVPLVYIGLFEMGITFVLWLTALQLSSSTVRIGNLVYISPFLSLLFLHLVVGEEIHLTTFIGLFLIVGSIIFQETRTKKAGLP</sequence>
<dbReference type="Pfam" id="PF00892">
    <property type="entry name" value="EamA"/>
    <property type="match status" value="2"/>
</dbReference>